<accession>A0A7S0UTJ5</accession>
<reference evidence="2" key="1">
    <citation type="submission" date="2021-01" db="EMBL/GenBank/DDBJ databases">
        <authorList>
            <person name="Corre E."/>
            <person name="Pelletier E."/>
            <person name="Niang G."/>
            <person name="Scheremetjew M."/>
            <person name="Finn R."/>
            <person name="Kale V."/>
            <person name="Holt S."/>
            <person name="Cochrane G."/>
            <person name="Meng A."/>
            <person name="Brown T."/>
            <person name="Cohen L."/>
        </authorList>
    </citation>
    <scope>NUCLEOTIDE SEQUENCE</scope>
    <source>
        <strain evidence="2">SAG 63-3</strain>
    </source>
</reference>
<evidence type="ECO:0000313" key="2">
    <source>
        <dbReference type="EMBL" id="CAD8771552.1"/>
    </source>
</evidence>
<gene>
    <name evidence="2" type="ORF">PPAR00522_LOCUS7955</name>
</gene>
<dbReference type="EMBL" id="HBFM01012682">
    <property type="protein sequence ID" value="CAD8771552.1"/>
    <property type="molecule type" value="Transcribed_RNA"/>
</dbReference>
<dbReference type="AlphaFoldDB" id="A0A7S0UTJ5"/>
<evidence type="ECO:0000256" key="1">
    <source>
        <dbReference type="SAM" id="MobiDB-lite"/>
    </source>
</evidence>
<sequence>MGAKVHISELTKRLRDGKTILGIAITPSTSEISVIRPPYSVPRLIRTGKMLDDQELLSVATEQDADSAVLGGSAAFRADGSIHFGVRKMISRIIGLEYQGKCSPVPIPNMNPDSGFFQNIFFNPSSPQQEVRGKSWEEEKREDGIEKKNNSTNRRMIPVFITRELIDDPCEMILQFLLTNAPKELILYEHFRQRLEREQAEKLSR</sequence>
<protein>
    <submittedName>
        <fullName evidence="2">Uncharacterized protein</fullName>
    </submittedName>
</protein>
<organism evidence="2">
    <name type="scientific">Polytomella parva</name>
    <dbReference type="NCBI Taxonomy" id="51329"/>
    <lineage>
        <taxon>Eukaryota</taxon>
        <taxon>Viridiplantae</taxon>
        <taxon>Chlorophyta</taxon>
        <taxon>core chlorophytes</taxon>
        <taxon>Chlorophyceae</taxon>
        <taxon>CS clade</taxon>
        <taxon>Chlamydomonadales</taxon>
        <taxon>Chlamydomonadaceae</taxon>
        <taxon>Polytomella</taxon>
    </lineage>
</organism>
<proteinExistence type="predicted"/>
<feature type="region of interest" description="Disordered" evidence="1">
    <location>
        <begin position="127"/>
        <end position="149"/>
    </location>
</feature>
<name>A0A7S0UTJ5_9CHLO</name>
<feature type="compositionally biased region" description="Basic and acidic residues" evidence="1">
    <location>
        <begin position="131"/>
        <end position="149"/>
    </location>
</feature>